<dbReference type="InterPro" id="IPR009056">
    <property type="entry name" value="Cyt_c-like_dom"/>
</dbReference>
<dbReference type="PANTHER" id="PTHR35008:SF4">
    <property type="entry name" value="BLL4482 PROTEIN"/>
    <property type="match status" value="1"/>
</dbReference>
<dbReference type="SMART" id="SM00062">
    <property type="entry name" value="PBPb"/>
    <property type="match status" value="1"/>
</dbReference>
<evidence type="ECO:0000256" key="1">
    <source>
        <dbReference type="ARBA" id="ARBA00022617"/>
    </source>
</evidence>
<feature type="chain" id="PRO_5020925966" evidence="5">
    <location>
        <begin position="28"/>
        <end position="410"/>
    </location>
</feature>
<gene>
    <name evidence="7" type="ORF">FAZ95_12190</name>
</gene>
<dbReference type="InterPro" id="IPR051459">
    <property type="entry name" value="Cytochrome_c-type_DH"/>
</dbReference>
<sequence length="410" mass="42763">MKTRLNSFAVASLLLAGAALSPSLASAHVRVCTFPGSPSATLDRAVALETFRTAGVPATVTAGAFDGSDDDGVSLKELHRALVKNCDVIAGFPRSSVADASDSKLRFSRGYLRSGYVSVAASDASAQRLGADVVAATYATPAQLIAVQQQNVKLDLENTPELTIAAVAAGRAQRAIVWYPAVVAYASEHPQQRFAISGTTSPYADWHLVFAFGQKDAVLQRRIDAALIKMKTDGRLTALTRQWSLPEGAQAALPPKATFAYRDGPIRLAAVSTAELTRAGTQVQGGFIKVDASTGDDAPSFDKSQVKHGKSLYSSSCAKCHGADLKGLNAPALSGPAFAPAANSHLTIGGVFGYMATNMPADRPGKLKDQDYADIMAFLLSSNGYTAGSAKLTADSAKASKTPLNGKTPQ</sequence>
<dbReference type="EMBL" id="CP040077">
    <property type="protein sequence ID" value="QCP49865.1"/>
    <property type="molecule type" value="Genomic_DNA"/>
</dbReference>
<dbReference type="RefSeq" id="WP_137332689.1">
    <property type="nucleotide sequence ID" value="NZ_CP040077.1"/>
</dbReference>
<dbReference type="KEGG" id="tvl:FAZ95_12190"/>
<keyword evidence="2 4" id="KW-0479">Metal-binding</keyword>
<dbReference type="Gene3D" id="3.40.190.10">
    <property type="entry name" value="Periplasmic binding protein-like II"/>
    <property type="match status" value="2"/>
</dbReference>
<dbReference type="InterPro" id="IPR036909">
    <property type="entry name" value="Cyt_c-like_dom_sf"/>
</dbReference>
<organism evidence="7 8">
    <name type="scientific">Trinickia violacea</name>
    <dbReference type="NCBI Taxonomy" id="2571746"/>
    <lineage>
        <taxon>Bacteria</taxon>
        <taxon>Pseudomonadati</taxon>
        <taxon>Pseudomonadota</taxon>
        <taxon>Betaproteobacteria</taxon>
        <taxon>Burkholderiales</taxon>
        <taxon>Burkholderiaceae</taxon>
        <taxon>Trinickia</taxon>
    </lineage>
</organism>
<evidence type="ECO:0000313" key="7">
    <source>
        <dbReference type="EMBL" id="QCP49865.1"/>
    </source>
</evidence>
<keyword evidence="8" id="KW-1185">Reference proteome</keyword>
<evidence type="ECO:0000259" key="6">
    <source>
        <dbReference type="PROSITE" id="PS51007"/>
    </source>
</evidence>
<dbReference type="OrthoDB" id="9779283at2"/>
<evidence type="ECO:0000256" key="2">
    <source>
        <dbReference type="ARBA" id="ARBA00022723"/>
    </source>
</evidence>
<evidence type="ECO:0000256" key="3">
    <source>
        <dbReference type="ARBA" id="ARBA00023004"/>
    </source>
</evidence>
<evidence type="ECO:0000256" key="4">
    <source>
        <dbReference type="PROSITE-ProRule" id="PRU00433"/>
    </source>
</evidence>
<dbReference type="PANTHER" id="PTHR35008">
    <property type="entry name" value="BLL4482 PROTEIN-RELATED"/>
    <property type="match status" value="1"/>
</dbReference>
<keyword evidence="3 4" id="KW-0408">Iron</keyword>
<dbReference type="SUPFAM" id="SSF46626">
    <property type="entry name" value="Cytochrome c"/>
    <property type="match status" value="1"/>
</dbReference>
<evidence type="ECO:0000313" key="8">
    <source>
        <dbReference type="Proteomes" id="UP000298656"/>
    </source>
</evidence>
<dbReference type="GO" id="GO:0020037">
    <property type="term" value="F:heme binding"/>
    <property type="evidence" value="ECO:0007669"/>
    <property type="project" value="InterPro"/>
</dbReference>
<dbReference type="Proteomes" id="UP000298656">
    <property type="component" value="Chromosome 1"/>
</dbReference>
<dbReference type="SUPFAM" id="SSF53850">
    <property type="entry name" value="Periplasmic binding protein-like II"/>
    <property type="match status" value="1"/>
</dbReference>
<evidence type="ECO:0000256" key="5">
    <source>
        <dbReference type="SAM" id="SignalP"/>
    </source>
</evidence>
<proteinExistence type="predicted"/>
<dbReference type="InterPro" id="IPR001638">
    <property type="entry name" value="Solute-binding_3/MltF_N"/>
</dbReference>
<dbReference type="PROSITE" id="PS51007">
    <property type="entry name" value="CYTC"/>
    <property type="match status" value="1"/>
</dbReference>
<keyword evidence="1 4" id="KW-0349">Heme</keyword>
<keyword evidence="5" id="KW-0732">Signal</keyword>
<protein>
    <submittedName>
        <fullName evidence="7">Transporter substrate-binding domain-containing protein</fullName>
    </submittedName>
</protein>
<dbReference type="Pfam" id="PF13442">
    <property type="entry name" value="Cytochrome_CBB3"/>
    <property type="match status" value="1"/>
</dbReference>
<dbReference type="GO" id="GO:0009055">
    <property type="term" value="F:electron transfer activity"/>
    <property type="evidence" value="ECO:0007669"/>
    <property type="project" value="InterPro"/>
</dbReference>
<dbReference type="Gene3D" id="1.10.760.10">
    <property type="entry name" value="Cytochrome c-like domain"/>
    <property type="match status" value="1"/>
</dbReference>
<feature type="domain" description="Cytochrome c" evidence="6">
    <location>
        <begin position="304"/>
        <end position="383"/>
    </location>
</feature>
<accession>A0A4P8IQG6</accession>
<feature type="signal peptide" evidence="5">
    <location>
        <begin position="1"/>
        <end position="27"/>
    </location>
</feature>
<dbReference type="GO" id="GO:0046872">
    <property type="term" value="F:metal ion binding"/>
    <property type="evidence" value="ECO:0007669"/>
    <property type="project" value="UniProtKB-KW"/>
</dbReference>
<dbReference type="AlphaFoldDB" id="A0A4P8IQG6"/>
<name>A0A4P8IQG6_9BURK</name>
<reference evidence="7 8" key="1">
    <citation type="submission" date="2019-05" db="EMBL/GenBank/DDBJ databases">
        <title>Burkholderia sp. DHOD12, isolated from subtropical forest soil.</title>
        <authorList>
            <person name="Gao Z.-H."/>
            <person name="Qiu L.-H."/>
        </authorList>
    </citation>
    <scope>NUCLEOTIDE SEQUENCE [LARGE SCALE GENOMIC DNA]</scope>
    <source>
        <strain evidence="7 8">DHOD12</strain>
    </source>
</reference>